<evidence type="ECO:0000313" key="3">
    <source>
        <dbReference type="Proteomes" id="UP000036403"/>
    </source>
</evidence>
<dbReference type="Proteomes" id="UP000036403">
    <property type="component" value="Unassembled WGS sequence"/>
</dbReference>
<feature type="region of interest" description="Disordered" evidence="1">
    <location>
        <begin position="1"/>
        <end position="30"/>
    </location>
</feature>
<dbReference type="EMBL" id="LBMM01008436">
    <property type="protein sequence ID" value="KMQ88882.1"/>
    <property type="molecule type" value="Genomic_DNA"/>
</dbReference>
<protein>
    <submittedName>
        <fullName evidence="2">Uncharacterized protein</fullName>
    </submittedName>
</protein>
<evidence type="ECO:0000256" key="1">
    <source>
        <dbReference type="SAM" id="MobiDB-lite"/>
    </source>
</evidence>
<dbReference type="AlphaFoldDB" id="A0A0J7KF52"/>
<name>A0A0J7KF52_LASNI</name>
<dbReference type="OrthoDB" id="7698869at2759"/>
<accession>A0A0J7KF52</accession>
<reference evidence="2 3" key="1">
    <citation type="submission" date="2015-04" db="EMBL/GenBank/DDBJ databases">
        <title>Lasius niger genome sequencing.</title>
        <authorList>
            <person name="Konorov E.A."/>
            <person name="Nikitin M.A."/>
            <person name="Kirill M.V."/>
            <person name="Chang P."/>
        </authorList>
    </citation>
    <scope>NUCLEOTIDE SEQUENCE [LARGE SCALE GENOMIC DNA]</scope>
    <source>
        <tissue evidence="2">Whole</tissue>
    </source>
</reference>
<organism evidence="2 3">
    <name type="scientific">Lasius niger</name>
    <name type="common">Black garden ant</name>
    <dbReference type="NCBI Taxonomy" id="67767"/>
    <lineage>
        <taxon>Eukaryota</taxon>
        <taxon>Metazoa</taxon>
        <taxon>Ecdysozoa</taxon>
        <taxon>Arthropoda</taxon>
        <taxon>Hexapoda</taxon>
        <taxon>Insecta</taxon>
        <taxon>Pterygota</taxon>
        <taxon>Neoptera</taxon>
        <taxon>Endopterygota</taxon>
        <taxon>Hymenoptera</taxon>
        <taxon>Apocrita</taxon>
        <taxon>Aculeata</taxon>
        <taxon>Formicoidea</taxon>
        <taxon>Formicidae</taxon>
        <taxon>Formicinae</taxon>
        <taxon>Lasius</taxon>
        <taxon>Lasius</taxon>
    </lineage>
</organism>
<comment type="caution">
    <text evidence="2">The sequence shown here is derived from an EMBL/GenBank/DDBJ whole genome shotgun (WGS) entry which is preliminary data.</text>
</comment>
<gene>
    <name evidence="2" type="ORF">RF55_11560</name>
</gene>
<proteinExistence type="predicted"/>
<dbReference type="PaxDb" id="67767-A0A0J7KF52"/>
<feature type="compositionally biased region" description="Polar residues" evidence="1">
    <location>
        <begin position="1"/>
        <end position="29"/>
    </location>
</feature>
<keyword evidence="3" id="KW-1185">Reference proteome</keyword>
<evidence type="ECO:0000313" key="2">
    <source>
        <dbReference type="EMBL" id="KMQ88882.1"/>
    </source>
</evidence>
<feature type="region of interest" description="Disordered" evidence="1">
    <location>
        <begin position="118"/>
        <end position="140"/>
    </location>
</feature>
<sequence length="152" mass="16913">MATDSVSPRQIAPSEQSTGSSELSRTISRTEAVRQDVRRLKSVTLDKMGKIFKTRTPVVGRSSLGLDTNVTSVDNYDEKASMKEKTNSLGRMLKLVDKDGSPRKLFARPRTGSLSRILRRHPHNEDNGVTDKPAEDTGRGIFSRMLNQLRGK</sequence>